<reference evidence="3" key="2">
    <citation type="submission" date="2019-11" db="EMBL/GenBank/DDBJ databases">
        <title>Improved Assembly of Tolypothrix boutellei genome.</title>
        <authorList>
            <person name="Sarangi A.N."/>
            <person name="Mukherjee M."/>
            <person name="Ghosh S."/>
            <person name="Singh D."/>
            <person name="Das A."/>
            <person name="Kant S."/>
            <person name="Prusty A."/>
            <person name="Tripathy S."/>
        </authorList>
    </citation>
    <scope>NUCLEOTIDE SEQUENCE</scope>
    <source>
        <strain evidence="3">VB521301</strain>
    </source>
</reference>
<dbReference type="EMBL" id="JHEG04000001">
    <property type="protein sequence ID" value="KAF3888682.1"/>
    <property type="molecule type" value="Genomic_DNA"/>
</dbReference>
<dbReference type="Proteomes" id="UP000029738">
    <property type="component" value="Unassembled WGS sequence"/>
</dbReference>
<sequence length="384" mass="42589">MTDTQKIISASILRVRMKSPFFATLAMFARFVPTQQLSTAATDGKDIFFNPDYLLSLPPSQQDGLLLHEVLHAALLHVLRRGVRDATLWNIAADIVVNGIISQQDKFDLPSGGLRDPELENLSVEEVYELLLKDAHLCLHLPELDLLSQAPGMGSGDSGIFSPGDSLSEARKAAMEANWRNALQQASVIARTTQHGNLPGGMERELGALTSAQIDWRAYLWRYLVQTPTDFSGFDRRFIGRKLYLETLQGESVYVYVAIDTSGSIDNQQLQMFFNEVRGILNAYPHLQCELYYADAEAYGPYELNSDSTIPKPKGGGGTSFVPFFEKVATSWDRQTQGVCVYLTDGYGDFPEEKPELPVLWVVTPGGLALEEFPFGEAVRLLSV</sequence>
<dbReference type="PANTHER" id="PTHR38730">
    <property type="entry name" value="SLL7028 PROTEIN"/>
    <property type="match status" value="1"/>
</dbReference>
<dbReference type="EMBL" id="JHEG02000059">
    <property type="protein sequence ID" value="KIE07798.1"/>
    <property type="molecule type" value="Genomic_DNA"/>
</dbReference>
<dbReference type="Pfam" id="PF09967">
    <property type="entry name" value="DUF2201"/>
    <property type="match status" value="1"/>
</dbReference>
<dbReference type="InterPro" id="IPR018698">
    <property type="entry name" value="VWA-like_dom"/>
</dbReference>
<organism evidence="4">
    <name type="scientific">Tolypothrix bouteillei VB521301</name>
    <dbReference type="NCBI Taxonomy" id="1479485"/>
    <lineage>
        <taxon>Bacteria</taxon>
        <taxon>Bacillati</taxon>
        <taxon>Cyanobacteriota</taxon>
        <taxon>Cyanophyceae</taxon>
        <taxon>Nostocales</taxon>
        <taxon>Tolypothrichaceae</taxon>
        <taxon>Tolypothrix</taxon>
    </lineage>
</organism>
<comment type="caution">
    <text evidence="4">The sequence shown here is derived from an EMBL/GenBank/DDBJ whole genome shotgun (WGS) entry which is preliminary data.</text>
</comment>
<protein>
    <submittedName>
        <fullName evidence="4">Uncharacterized protein</fullName>
    </submittedName>
</protein>
<dbReference type="Pfam" id="PF13203">
    <property type="entry name" value="DUF2201_N"/>
    <property type="match status" value="1"/>
</dbReference>
<evidence type="ECO:0000259" key="2">
    <source>
        <dbReference type="Pfam" id="PF13203"/>
    </source>
</evidence>
<gene>
    <name evidence="4" type="ORF">DA73_0243185</name>
    <name evidence="3" type="ORF">DA73_0400026770</name>
</gene>
<feature type="domain" description="Putative metallopeptidase" evidence="2">
    <location>
        <begin position="11"/>
        <end position="230"/>
    </location>
</feature>
<accession>A0A0C1QVI5</accession>
<keyword evidence="5" id="KW-1185">Reference proteome</keyword>
<dbReference type="RefSeq" id="WP_038082378.1">
    <property type="nucleotide sequence ID" value="NZ_JHEG04000001.1"/>
</dbReference>
<dbReference type="STRING" id="1479485.DA73_0243185"/>
<dbReference type="AlphaFoldDB" id="A0A0C1QVI5"/>
<dbReference type="InterPro" id="IPR025154">
    <property type="entry name" value="Put_metallopeptidase_dom"/>
</dbReference>
<evidence type="ECO:0000313" key="3">
    <source>
        <dbReference type="EMBL" id="KAF3888682.1"/>
    </source>
</evidence>
<reference evidence="4" key="1">
    <citation type="journal article" date="2015" name="Genome Announc.">
        <title>Draft Genome Sequence of Tolypothrix boutellei Strain VB521301.</title>
        <authorList>
            <person name="Chandrababunaidu M.M."/>
            <person name="Singh D."/>
            <person name="Sen D."/>
            <person name="Bhan S."/>
            <person name="Das S."/>
            <person name="Gupta A."/>
            <person name="Adhikary S.P."/>
            <person name="Tripathy S."/>
        </authorList>
    </citation>
    <scope>NUCLEOTIDE SEQUENCE</scope>
    <source>
        <strain evidence="4">VB521301</strain>
    </source>
</reference>
<evidence type="ECO:0000313" key="5">
    <source>
        <dbReference type="Proteomes" id="UP000029738"/>
    </source>
</evidence>
<dbReference type="OrthoDB" id="9809307at2"/>
<dbReference type="PANTHER" id="PTHR38730:SF1">
    <property type="entry name" value="SLL7028 PROTEIN"/>
    <property type="match status" value="1"/>
</dbReference>
<evidence type="ECO:0000313" key="4">
    <source>
        <dbReference type="EMBL" id="KIE07798.1"/>
    </source>
</evidence>
<name>A0A0C1QVI5_9CYAN</name>
<evidence type="ECO:0000259" key="1">
    <source>
        <dbReference type="Pfam" id="PF09967"/>
    </source>
</evidence>
<proteinExistence type="predicted"/>
<feature type="domain" description="VWA-like" evidence="1">
    <location>
        <begin position="256"/>
        <end position="381"/>
    </location>
</feature>